<name>A0ACC0HF30_9ERIC</name>
<protein>
    <submittedName>
        <fullName evidence="1">Uncharacterized protein</fullName>
    </submittedName>
</protein>
<dbReference type="EMBL" id="CM045762">
    <property type="protein sequence ID" value="KAI8011875.1"/>
    <property type="molecule type" value="Genomic_DNA"/>
</dbReference>
<gene>
    <name evidence="1" type="ORF">LOK49_LG06G02429</name>
</gene>
<sequence>MEGVPCSSISGARKLQNVVERDLILRNESVRVFDVVNSSVHVQKGRFYLKDDQSRSSINCKGNNEIECSSLPVNSGADANHFNCER</sequence>
<dbReference type="Proteomes" id="UP001060215">
    <property type="component" value="Chromosome 5"/>
</dbReference>
<evidence type="ECO:0000313" key="2">
    <source>
        <dbReference type="Proteomes" id="UP001060215"/>
    </source>
</evidence>
<organism evidence="1 2">
    <name type="scientific">Camellia lanceoleosa</name>
    <dbReference type="NCBI Taxonomy" id="1840588"/>
    <lineage>
        <taxon>Eukaryota</taxon>
        <taxon>Viridiplantae</taxon>
        <taxon>Streptophyta</taxon>
        <taxon>Embryophyta</taxon>
        <taxon>Tracheophyta</taxon>
        <taxon>Spermatophyta</taxon>
        <taxon>Magnoliopsida</taxon>
        <taxon>eudicotyledons</taxon>
        <taxon>Gunneridae</taxon>
        <taxon>Pentapetalae</taxon>
        <taxon>asterids</taxon>
        <taxon>Ericales</taxon>
        <taxon>Theaceae</taxon>
        <taxon>Camellia</taxon>
    </lineage>
</organism>
<proteinExistence type="predicted"/>
<comment type="caution">
    <text evidence="1">The sequence shown here is derived from an EMBL/GenBank/DDBJ whole genome shotgun (WGS) entry which is preliminary data.</text>
</comment>
<accession>A0ACC0HF30</accession>
<evidence type="ECO:0000313" key="1">
    <source>
        <dbReference type="EMBL" id="KAI8011875.1"/>
    </source>
</evidence>
<keyword evidence="2" id="KW-1185">Reference proteome</keyword>
<reference evidence="1 2" key="1">
    <citation type="journal article" date="2022" name="Plant J.">
        <title>Chromosome-level genome of Camellia lanceoleosa provides a valuable resource for understanding genome evolution and self-incompatibility.</title>
        <authorList>
            <person name="Gong W."/>
            <person name="Xiao S."/>
            <person name="Wang L."/>
            <person name="Liao Z."/>
            <person name="Chang Y."/>
            <person name="Mo W."/>
            <person name="Hu G."/>
            <person name="Li W."/>
            <person name="Zhao G."/>
            <person name="Zhu H."/>
            <person name="Hu X."/>
            <person name="Ji K."/>
            <person name="Xiang X."/>
            <person name="Song Q."/>
            <person name="Yuan D."/>
            <person name="Jin S."/>
            <person name="Zhang L."/>
        </authorList>
    </citation>
    <scope>NUCLEOTIDE SEQUENCE [LARGE SCALE GENOMIC DNA]</scope>
    <source>
        <strain evidence="1">SQ_2022a</strain>
    </source>
</reference>